<evidence type="ECO:0000313" key="13">
    <source>
        <dbReference type="Proteomes" id="UP000019591"/>
    </source>
</evidence>
<dbReference type="SMART" id="SM00345">
    <property type="entry name" value="HTH_GNTR"/>
    <property type="match status" value="1"/>
</dbReference>
<dbReference type="InterPro" id="IPR036388">
    <property type="entry name" value="WH-like_DNA-bd_sf"/>
</dbReference>
<evidence type="ECO:0000256" key="8">
    <source>
        <dbReference type="ARBA" id="ARBA00023015"/>
    </source>
</evidence>
<dbReference type="FunFam" id="3.40.640.10:FF:000053">
    <property type="entry name" value="Aminotransferase, class I"/>
    <property type="match status" value="1"/>
</dbReference>
<evidence type="ECO:0000256" key="9">
    <source>
        <dbReference type="ARBA" id="ARBA00023125"/>
    </source>
</evidence>
<keyword evidence="7" id="KW-0663">Pyridoxal phosphate</keyword>
<dbReference type="PANTHER" id="PTHR46577:SF2">
    <property type="entry name" value="TRANSCRIPTIONAL REGULATORY PROTEIN"/>
    <property type="match status" value="1"/>
</dbReference>
<comment type="similarity">
    <text evidence="3">Belongs to the class-I pyridoxal-phosphate-dependent aminotransferase family.</text>
</comment>
<comment type="subunit">
    <text evidence="4">Homodimer.</text>
</comment>
<comment type="similarity">
    <text evidence="2">In the C-terminal section; belongs to the class-I pyridoxal-phosphate-dependent aminotransferase family.</text>
</comment>
<organism evidence="12 13">
    <name type="scientific">Peptoclostridium acidaminophilum DSM 3953</name>
    <dbReference type="NCBI Taxonomy" id="1286171"/>
    <lineage>
        <taxon>Bacteria</taxon>
        <taxon>Bacillati</taxon>
        <taxon>Bacillota</taxon>
        <taxon>Clostridia</taxon>
        <taxon>Peptostreptococcales</taxon>
        <taxon>Peptoclostridiaceae</taxon>
        <taxon>Peptoclostridium</taxon>
    </lineage>
</organism>
<dbReference type="KEGG" id="eac:EAL2_c09840"/>
<dbReference type="STRING" id="1286171.EAL2_c09840"/>
<dbReference type="EMBL" id="CP007452">
    <property type="protein sequence ID" value="AHM56283.1"/>
    <property type="molecule type" value="Genomic_DNA"/>
</dbReference>
<protein>
    <submittedName>
        <fullName evidence="12">2-aminoadipate transaminase LysN</fullName>
        <ecNumber evidence="12">2.6.1.39</ecNumber>
    </submittedName>
</protein>
<keyword evidence="5 12" id="KW-0032">Aminotransferase</keyword>
<evidence type="ECO:0000256" key="2">
    <source>
        <dbReference type="ARBA" id="ARBA00005384"/>
    </source>
</evidence>
<keyword evidence="6 12" id="KW-0808">Transferase</keyword>
<keyword evidence="8" id="KW-0805">Transcription regulation</keyword>
<comment type="cofactor">
    <cofactor evidence="1">
        <name>pyridoxal 5'-phosphate</name>
        <dbReference type="ChEBI" id="CHEBI:597326"/>
    </cofactor>
</comment>
<dbReference type="HOGENOM" id="CLU_017584_0_0_9"/>
<evidence type="ECO:0000259" key="11">
    <source>
        <dbReference type="PROSITE" id="PS50949"/>
    </source>
</evidence>
<dbReference type="InterPro" id="IPR015424">
    <property type="entry name" value="PyrdxlP-dep_Trfase"/>
</dbReference>
<dbReference type="InterPro" id="IPR036390">
    <property type="entry name" value="WH_DNA-bd_sf"/>
</dbReference>
<dbReference type="Pfam" id="PF00155">
    <property type="entry name" value="Aminotran_1_2"/>
    <property type="match status" value="1"/>
</dbReference>
<keyword evidence="13" id="KW-1185">Reference proteome</keyword>
<keyword evidence="9" id="KW-0238">DNA-binding</keyword>
<evidence type="ECO:0000256" key="5">
    <source>
        <dbReference type="ARBA" id="ARBA00022576"/>
    </source>
</evidence>
<reference evidence="12 13" key="1">
    <citation type="journal article" date="2014" name="Genome Announc.">
        <title>Complete Genome Sequence of Amino Acid-Utilizing Eubacterium acidaminophilum al-2 (DSM 3953).</title>
        <authorList>
            <person name="Poehlein A."/>
            <person name="Andreesen J.R."/>
            <person name="Daniel R."/>
        </authorList>
    </citation>
    <scope>NUCLEOTIDE SEQUENCE [LARGE SCALE GENOMIC DNA]</scope>
    <source>
        <strain evidence="12 13">DSM 3953</strain>
    </source>
</reference>
<dbReference type="Gene3D" id="3.40.640.10">
    <property type="entry name" value="Type I PLP-dependent aspartate aminotransferase-like (Major domain)"/>
    <property type="match status" value="1"/>
</dbReference>
<accession>W8TEP0</accession>
<dbReference type="CDD" id="cd00609">
    <property type="entry name" value="AAT_like"/>
    <property type="match status" value="1"/>
</dbReference>
<keyword evidence="10" id="KW-0804">Transcription</keyword>
<dbReference type="InterPro" id="IPR051446">
    <property type="entry name" value="HTH_trans_reg/aminotransferase"/>
</dbReference>
<proteinExistence type="inferred from homology"/>
<dbReference type="PATRIC" id="fig|1286171.3.peg.934"/>
<dbReference type="GO" id="GO:0003700">
    <property type="term" value="F:DNA-binding transcription factor activity"/>
    <property type="evidence" value="ECO:0007669"/>
    <property type="project" value="InterPro"/>
</dbReference>
<dbReference type="Gene3D" id="1.10.10.10">
    <property type="entry name" value="Winged helix-like DNA-binding domain superfamily/Winged helix DNA-binding domain"/>
    <property type="match status" value="1"/>
</dbReference>
<dbReference type="InterPro" id="IPR000524">
    <property type="entry name" value="Tscrpt_reg_HTH_GntR"/>
</dbReference>
<dbReference type="Proteomes" id="UP000019591">
    <property type="component" value="Chromosome"/>
</dbReference>
<sequence>MEKMGLDFEGKEHKYIQVYKSIKKLILENKLKKHEKLPPIRKYAQQLGVNNSTIVKAYELLESEGYVYKILGSGTYVSELSLFDENTVIEHTDKVIGFHQGNPSSDIFPVEDFKKAIDMALKKEGASIFNYSEGLGYNNLRKKLCDYMKSMGIESNPDRIQIISGAQQGIDTICKSMVNYGDIVFVEEPTYNGALEAFRNKGSKIIGIPMLHDGIDIGILKLKLEKIRPKLMYVMPNFQNPTGISYSSKKKLQLLELAREYDFYIIEDDFISDFKFESEDNTTLRSHDKYDKVIYIKSFSKILMPGLRIGFMEVPSDILNRVIWAKYSSDISTSSLVQRALYYYMKYFKWSPNLKIIENAYTERFEAAKEAIDEMLGGRLDFVMPKGGINFFLGLPKGYSAADFRDYMLEHGVLIMPGSYFYDNPMDDRFFRINIASTGINEIREGIGAISERLDDFLEKYKNRIHFRNNEIFF</sequence>
<dbReference type="SUPFAM" id="SSF46785">
    <property type="entry name" value="Winged helix' DNA-binding domain"/>
    <property type="match status" value="1"/>
</dbReference>
<evidence type="ECO:0000256" key="3">
    <source>
        <dbReference type="ARBA" id="ARBA00007441"/>
    </source>
</evidence>
<dbReference type="PANTHER" id="PTHR46577">
    <property type="entry name" value="HTH-TYPE TRANSCRIPTIONAL REGULATORY PROTEIN GABR"/>
    <property type="match status" value="1"/>
</dbReference>
<feature type="domain" description="HTH gntR-type" evidence="11">
    <location>
        <begin position="12"/>
        <end position="80"/>
    </location>
</feature>
<dbReference type="RefSeq" id="WP_025435295.1">
    <property type="nucleotide sequence ID" value="NZ_CP007452.1"/>
</dbReference>
<dbReference type="InterPro" id="IPR015421">
    <property type="entry name" value="PyrdxlP-dep_Trfase_major"/>
</dbReference>
<dbReference type="EC" id="2.6.1.39" evidence="12"/>
<dbReference type="OrthoDB" id="9802328at2"/>
<dbReference type="InterPro" id="IPR004839">
    <property type="entry name" value="Aminotransferase_I/II_large"/>
</dbReference>
<evidence type="ECO:0000256" key="4">
    <source>
        <dbReference type="ARBA" id="ARBA00011738"/>
    </source>
</evidence>
<dbReference type="SUPFAM" id="SSF53383">
    <property type="entry name" value="PLP-dependent transferases"/>
    <property type="match status" value="1"/>
</dbReference>
<gene>
    <name evidence="12" type="primary">lysN1</name>
    <name evidence="12" type="ORF">EAL2_c09840</name>
</gene>
<name>W8TEP0_PEPAC</name>
<dbReference type="GO" id="GO:0003677">
    <property type="term" value="F:DNA binding"/>
    <property type="evidence" value="ECO:0007669"/>
    <property type="project" value="UniProtKB-KW"/>
</dbReference>
<dbReference type="InterPro" id="IPR015422">
    <property type="entry name" value="PyrdxlP-dep_Trfase_small"/>
</dbReference>
<dbReference type="CDD" id="cd07377">
    <property type="entry name" value="WHTH_GntR"/>
    <property type="match status" value="1"/>
</dbReference>
<evidence type="ECO:0000313" key="12">
    <source>
        <dbReference type="EMBL" id="AHM56283.1"/>
    </source>
</evidence>
<evidence type="ECO:0000256" key="7">
    <source>
        <dbReference type="ARBA" id="ARBA00022898"/>
    </source>
</evidence>
<evidence type="ECO:0000256" key="1">
    <source>
        <dbReference type="ARBA" id="ARBA00001933"/>
    </source>
</evidence>
<dbReference type="PROSITE" id="PS50949">
    <property type="entry name" value="HTH_GNTR"/>
    <property type="match status" value="1"/>
</dbReference>
<evidence type="ECO:0000256" key="10">
    <source>
        <dbReference type="ARBA" id="ARBA00023163"/>
    </source>
</evidence>
<dbReference type="Pfam" id="PF00392">
    <property type="entry name" value="GntR"/>
    <property type="match status" value="1"/>
</dbReference>
<dbReference type="Gene3D" id="3.90.1150.10">
    <property type="entry name" value="Aspartate Aminotransferase, domain 1"/>
    <property type="match status" value="1"/>
</dbReference>
<dbReference type="eggNOG" id="COG1167">
    <property type="taxonomic scope" value="Bacteria"/>
</dbReference>
<evidence type="ECO:0000256" key="6">
    <source>
        <dbReference type="ARBA" id="ARBA00022679"/>
    </source>
</evidence>
<dbReference type="AlphaFoldDB" id="W8TEP0"/>
<dbReference type="GO" id="GO:0030170">
    <property type="term" value="F:pyridoxal phosphate binding"/>
    <property type="evidence" value="ECO:0007669"/>
    <property type="project" value="InterPro"/>
</dbReference>
<dbReference type="GO" id="GO:0047536">
    <property type="term" value="F:2-aminoadipate transaminase activity"/>
    <property type="evidence" value="ECO:0007669"/>
    <property type="project" value="UniProtKB-EC"/>
</dbReference>